<accession>A0A3B0TQX1</accession>
<name>A0A3B0TQX1_9ZZZZ</name>
<dbReference type="EMBL" id="UOEK01000579">
    <property type="protein sequence ID" value="VAW09446.1"/>
    <property type="molecule type" value="Genomic_DNA"/>
</dbReference>
<reference evidence="2" key="1">
    <citation type="submission" date="2018-06" db="EMBL/GenBank/DDBJ databases">
        <authorList>
            <person name="Zhirakovskaya E."/>
        </authorList>
    </citation>
    <scope>NUCLEOTIDE SEQUENCE</scope>
</reference>
<evidence type="ECO:0000313" key="2">
    <source>
        <dbReference type="EMBL" id="VAW09446.1"/>
    </source>
</evidence>
<dbReference type="Gene3D" id="1.10.3730.20">
    <property type="match status" value="1"/>
</dbReference>
<organism evidence="2">
    <name type="scientific">hydrothermal vent metagenome</name>
    <dbReference type="NCBI Taxonomy" id="652676"/>
    <lineage>
        <taxon>unclassified sequences</taxon>
        <taxon>metagenomes</taxon>
        <taxon>ecological metagenomes</taxon>
    </lineage>
</organism>
<dbReference type="PANTHER" id="PTHR22911:SF79">
    <property type="entry name" value="MOBA-LIKE NTP TRANSFERASE DOMAIN-CONTAINING PROTEIN"/>
    <property type="match status" value="1"/>
</dbReference>
<dbReference type="AlphaFoldDB" id="A0A3B0TQX1"/>
<dbReference type="GO" id="GO:0016020">
    <property type="term" value="C:membrane"/>
    <property type="evidence" value="ECO:0007669"/>
    <property type="project" value="InterPro"/>
</dbReference>
<sequence length="293" mass="30417">MAYALVMRRRLPPVLAIASIAVAWGAIPLIVREDIPASQLVATRVLFGGLAMFAVLAVRRDMSIPRAQVPRVVGLGAILAAHWLTFFLAIKATSVAVALAILYLGPMVASFLAPRILGEHFGRKAALGLAPAVIGTMLVLSPGSGATLRGIALAGVSAALVTTLLLVGKPAAEAVGGLKLATYEMLAAAVLLLPWSVAAARDSTHLWRELLVLGVLLTGVAFAVYWVMMVELPVSTTAVLMYLEPASAAVLAAVVLGERTPVFAWIGIFLVILGGVTVAVGADDPMVELHPLG</sequence>
<dbReference type="InterPro" id="IPR000620">
    <property type="entry name" value="EamA_dom"/>
</dbReference>
<evidence type="ECO:0000259" key="1">
    <source>
        <dbReference type="Pfam" id="PF00892"/>
    </source>
</evidence>
<feature type="domain" description="EamA" evidence="1">
    <location>
        <begin position="14"/>
        <end position="140"/>
    </location>
</feature>
<dbReference type="PANTHER" id="PTHR22911">
    <property type="entry name" value="ACYL-MALONYL CONDENSING ENZYME-RELATED"/>
    <property type="match status" value="1"/>
</dbReference>
<dbReference type="Pfam" id="PF00892">
    <property type="entry name" value="EamA"/>
    <property type="match status" value="2"/>
</dbReference>
<gene>
    <name evidence="2" type="ORF">MNBD_ACTINO02-1949</name>
</gene>
<feature type="domain" description="EamA" evidence="1">
    <location>
        <begin position="149"/>
        <end position="275"/>
    </location>
</feature>
<protein>
    <recommendedName>
        <fullName evidence="1">EamA domain-containing protein</fullName>
    </recommendedName>
</protein>
<proteinExistence type="predicted"/>
<dbReference type="InterPro" id="IPR037185">
    <property type="entry name" value="EmrE-like"/>
</dbReference>
<dbReference type="SUPFAM" id="SSF103481">
    <property type="entry name" value="Multidrug resistance efflux transporter EmrE"/>
    <property type="match status" value="2"/>
</dbReference>